<comment type="caution">
    <text evidence="2">The sequence shown here is derived from an EMBL/GenBank/DDBJ whole genome shotgun (WGS) entry which is preliminary data.</text>
</comment>
<dbReference type="Proteomes" id="UP000442105">
    <property type="component" value="Unassembled WGS sequence"/>
</dbReference>
<dbReference type="RefSeq" id="WP_153127673.1">
    <property type="nucleotide sequence ID" value="NZ_VZCW01000032.1"/>
</dbReference>
<feature type="transmembrane region" description="Helical" evidence="1">
    <location>
        <begin position="88"/>
        <end position="109"/>
    </location>
</feature>
<proteinExistence type="predicted"/>
<protein>
    <submittedName>
        <fullName evidence="2">Uncharacterized protein</fullName>
    </submittedName>
</protein>
<feature type="transmembrane region" description="Helical" evidence="1">
    <location>
        <begin position="48"/>
        <end position="68"/>
    </location>
</feature>
<dbReference type="EMBL" id="VZCW01000032">
    <property type="protein sequence ID" value="MQN11470.1"/>
    <property type="molecule type" value="Genomic_DNA"/>
</dbReference>
<accession>A0AA90UD27</accession>
<sequence>MYISITILSLSLFAAFAIGALIGYFLHSGLKNLKDRLKIFGLNFRYKLVDYWFGFILTLSTVFVFYHFKECIALSFTEDFNGMNLIFLFWLALLIFPMFESFEGFGISIKKRKYEKEKEAITSDFHTQIMNAQIKNEQERKEAEHE</sequence>
<evidence type="ECO:0000256" key="1">
    <source>
        <dbReference type="SAM" id="Phobius"/>
    </source>
</evidence>
<gene>
    <name evidence="2" type="ORF">F7D95_01270</name>
</gene>
<evidence type="ECO:0000313" key="2">
    <source>
        <dbReference type="EMBL" id="MQN11470.1"/>
    </source>
</evidence>
<feature type="transmembrane region" description="Helical" evidence="1">
    <location>
        <begin position="6"/>
        <end position="27"/>
    </location>
</feature>
<evidence type="ECO:0000313" key="3">
    <source>
        <dbReference type="Proteomes" id="UP000442105"/>
    </source>
</evidence>
<keyword evidence="1" id="KW-0812">Transmembrane</keyword>
<name>A0AA90UD27_9BACT</name>
<reference evidence="3" key="1">
    <citation type="submission" date="2019-09" db="EMBL/GenBank/DDBJ databases">
        <title>Distinct polysaccharide growth profiles of human intestinal Prevotella copri isolates.</title>
        <authorList>
            <person name="Fehlner-Peach H."/>
            <person name="Magnabosco C."/>
            <person name="Raghavan V."/>
            <person name="Scher J.U."/>
            <person name="Tett A."/>
            <person name="Cox L.M."/>
            <person name="Gottsegen C."/>
            <person name="Watters A."/>
            <person name="Wiltshire- Gordon J.D."/>
            <person name="Segata N."/>
            <person name="Bonneau R."/>
            <person name="Littman D.R."/>
        </authorList>
    </citation>
    <scope>NUCLEOTIDE SEQUENCE [LARGE SCALE GENOMIC DNA]</scope>
    <source>
        <strain evidence="3">iAQ1179</strain>
    </source>
</reference>
<organism evidence="2 3">
    <name type="scientific">Segatella copri</name>
    <dbReference type="NCBI Taxonomy" id="165179"/>
    <lineage>
        <taxon>Bacteria</taxon>
        <taxon>Pseudomonadati</taxon>
        <taxon>Bacteroidota</taxon>
        <taxon>Bacteroidia</taxon>
        <taxon>Bacteroidales</taxon>
        <taxon>Prevotellaceae</taxon>
        <taxon>Segatella</taxon>
    </lineage>
</organism>
<dbReference type="AlphaFoldDB" id="A0AA90UD27"/>
<keyword evidence="1" id="KW-0472">Membrane</keyword>
<keyword evidence="1" id="KW-1133">Transmembrane helix</keyword>